<evidence type="ECO:0000256" key="1">
    <source>
        <dbReference type="SAM" id="MobiDB-lite"/>
    </source>
</evidence>
<dbReference type="InterPro" id="IPR001584">
    <property type="entry name" value="Integrase_cat-core"/>
</dbReference>
<dbReference type="InterPro" id="IPR025724">
    <property type="entry name" value="GAG-pre-integrase_dom"/>
</dbReference>
<reference evidence="3" key="1">
    <citation type="submission" date="2022-11" db="EMBL/GenBank/DDBJ databases">
        <authorList>
            <person name="Morgan W.R."/>
            <person name="Tartar A."/>
        </authorList>
    </citation>
    <scope>NUCLEOTIDE SEQUENCE</scope>
    <source>
        <strain evidence="3">ARSEF 373</strain>
    </source>
</reference>
<name>A0AAV2YU13_9STRA</name>
<feature type="region of interest" description="Disordered" evidence="1">
    <location>
        <begin position="150"/>
        <end position="169"/>
    </location>
</feature>
<sequence>MGATPMRANTLDDWHRRLGHLNYRSIRELEASGVVTGLRIHGNRHLPSTCEICALGKISAAARPRTKTTPRHIHDQICHVDLAGPFKPSIHKNKYYMLLRWRGYKHVYFLKTKSDSAIVLADYFNMLSRRKHPVGELFVLRSDKGGEFESSQVKQVGRENEIKQQVCEP</sequence>
<evidence type="ECO:0000313" key="3">
    <source>
        <dbReference type="EMBL" id="DAZ97771.1"/>
    </source>
</evidence>
<dbReference type="AlphaFoldDB" id="A0AAV2YU13"/>
<accession>A0AAV2YU13</accession>
<dbReference type="PANTHER" id="PTHR42648">
    <property type="entry name" value="TRANSPOSASE, PUTATIVE-RELATED"/>
    <property type="match status" value="1"/>
</dbReference>
<dbReference type="InterPro" id="IPR012337">
    <property type="entry name" value="RNaseH-like_sf"/>
</dbReference>
<comment type="caution">
    <text evidence="3">The sequence shown here is derived from an EMBL/GenBank/DDBJ whole genome shotgun (WGS) entry which is preliminary data.</text>
</comment>
<organism evidence="3 4">
    <name type="scientific">Lagenidium giganteum</name>
    <dbReference type="NCBI Taxonomy" id="4803"/>
    <lineage>
        <taxon>Eukaryota</taxon>
        <taxon>Sar</taxon>
        <taxon>Stramenopiles</taxon>
        <taxon>Oomycota</taxon>
        <taxon>Peronosporomycetes</taxon>
        <taxon>Pythiales</taxon>
        <taxon>Pythiaceae</taxon>
    </lineage>
</organism>
<dbReference type="GO" id="GO:0015074">
    <property type="term" value="P:DNA integration"/>
    <property type="evidence" value="ECO:0007669"/>
    <property type="project" value="InterPro"/>
</dbReference>
<evidence type="ECO:0000313" key="4">
    <source>
        <dbReference type="Proteomes" id="UP001146120"/>
    </source>
</evidence>
<evidence type="ECO:0000259" key="2">
    <source>
        <dbReference type="PROSITE" id="PS50994"/>
    </source>
</evidence>
<dbReference type="Proteomes" id="UP001146120">
    <property type="component" value="Unassembled WGS sequence"/>
</dbReference>
<keyword evidence="4" id="KW-1185">Reference proteome</keyword>
<dbReference type="PROSITE" id="PS50994">
    <property type="entry name" value="INTEGRASE"/>
    <property type="match status" value="1"/>
</dbReference>
<gene>
    <name evidence="3" type="ORF">N0F65_009517</name>
</gene>
<feature type="domain" description="Integrase catalytic" evidence="2">
    <location>
        <begin position="66"/>
        <end position="169"/>
    </location>
</feature>
<dbReference type="EMBL" id="DAKRPA010000125">
    <property type="protein sequence ID" value="DAZ97771.1"/>
    <property type="molecule type" value="Genomic_DNA"/>
</dbReference>
<proteinExistence type="predicted"/>
<dbReference type="InterPro" id="IPR039537">
    <property type="entry name" value="Retrotran_Ty1/copia-like"/>
</dbReference>
<dbReference type="Pfam" id="PF13976">
    <property type="entry name" value="gag_pre-integrs"/>
    <property type="match status" value="1"/>
</dbReference>
<reference evidence="3" key="2">
    <citation type="journal article" date="2023" name="Microbiol Resour">
        <title>Decontamination and Annotation of the Draft Genome Sequence of the Oomycete Lagenidium giganteum ARSEF 373.</title>
        <authorList>
            <person name="Morgan W.R."/>
            <person name="Tartar A."/>
        </authorList>
    </citation>
    <scope>NUCLEOTIDE SEQUENCE</scope>
    <source>
        <strain evidence="3">ARSEF 373</strain>
    </source>
</reference>
<dbReference type="PANTHER" id="PTHR42648:SF28">
    <property type="entry name" value="TRANSPOSON-ENCODED PROTEIN WITH RIBONUCLEASE H-LIKE AND RETROVIRUS ZINC FINGER-LIKE DOMAINS"/>
    <property type="match status" value="1"/>
</dbReference>
<protein>
    <recommendedName>
        <fullName evidence="2">Integrase catalytic domain-containing protein</fullName>
    </recommendedName>
</protein>
<dbReference type="Gene3D" id="3.30.420.10">
    <property type="entry name" value="Ribonuclease H-like superfamily/Ribonuclease H"/>
    <property type="match status" value="1"/>
</dbReference>
<dbReference type="GO" id="GO:0003676">
    <property type="term" value="F:nucleic acid binding"/>
    <property type="evidence" value="ECO:0007669"/>
    <property type="project" value="InterPro"/>
</dbReference>
<dbReference type="InterPro" id="IPR036397">
    <property type="entry name" value="RNaseH_sf"/>
</dbReference>
<dbReference type="SUPFAM" id="SSF53098">
    <property type="entry name" value="Ribonuclease H-like"/>
    <property type="match status" value="1"/>
</dbReference>